<name>A0A934VSL2_9BACT</name>
<evidence type="ECO:0000259" key="2">
    <source>
        <dbReference type="Pfam" id="PF17131"/>
    </source>
</evidence>
<keyword evidence="1" id="KW-0732">Signal</keyword>
<feature type="domain" description="Uncharacterized protein TP-0789" evidence="2">
    <location>
        <begin position="99"/>
        <end position="231"/>
    </location>
</feature>
<feature type="chain" id="PRO_5037071985" evidence="1">
    <location>
        <begin position="23"/>
        <end position="235"/>
    </location>
</feature>
<keyword evidence="3" id="KW-0449">Lipoprotein</keyword>
<proteinExistence type="predicted"/>
<dbReference type="Pfam" id="PF17131">
    <property type="entry name" value="LolA_like"/>
    <property type="match status" value="1"/>
</dbReference>
<organism evidence="3 4">
    <name type="scientific">Luteolibacter pohnpeiensis</name>
    <dbReference type="NCBI Taxonomy" id="454153"/>
    <lineage>
        <taxon>Bacteria</taxon>
        <taxon>Pseudomonadati</taxon>
        <taxon>Verrucomicrobiota</taxon>
        <taxon>Verrucomicrobiia</taxon>
        <taxon>Verrucomicrobiales</taxon>
        <taxon>Verrucomicrobiaceae</taxon>
        <taxon>Luteolibacter</taxon>
    </lineage>
</organism>
<evidence type="ECO:0000313" key="4">
    <source>
        <dbReference type="Proteomes" id="UP000603141"/>
    </source>
</evidence>
<evidence type="ECO:0000256" key="1">
    <source>
        <dbReference type="SAM" id="SignalP"/>
    </source>
</evidence>
<dbReference type="InterPro" id="IPR033399">
    <property type="entry name" value="TP_0789-like"/>
</dbReference>
<comment type="caution">
    <text evidence="3">The sequence shown here is derived from an EMBL/GenBank/DDBJ whole genome shotgun (WGS) entry which is preliminary data.</text>
</comment>
<evidence type="ECO:0000313" key="3">
    <source>
        <dbReference type="EMBL" id="MBK1884436.1"/>
    </source>
</evidence>
<reference evidence="3" key="1">
    <citation type="submission" date="2021-01" db="EMBL/GenBank/DDBJ databases">
        <title>Modified the classification status of verrucomicrobia.</title>
        <authorList>
            <person name="Feng X."/>
        </authorList>
    </citation>
    <scope>NUCLEOTIDE SEQUENCE</scope>
    <source>
        <strain evidence="3">KCTC 22041</strain>
    </source>
</reference>
<accession>A0A934VSL2</accession>
<dbReference type="Proteomes" id="UP000603141">
    <property type="component" value="Unassembled WGS sequence"/>
</dbReference>
<dbReference type="AlphaFoldDB" id="A0A934VSL2"/>
<dbReference type="RefSeq" id="WP_200273621.1">
    <property type="nucleotide sequence ID" value="NZ_JAENIJ010000049.1"/>
</dbReference>
<gene>
    <name evidence="3" type="ORF">JIN85_18615</name>
</gene>
<feature type="signal peptide" evidence="1">
    <location>
        <begin position="1"/>
        <end position="22"/>
    </location>
</feature>
<dbReference type="EMBL" id="JAENIJ010000049">
    <property type="protein sequence ID" value="MBK1884436.1"/>
    <property type="molecule type" value="Genomic_DNA"/>
</dbReference>
<dbReference type="Gene3D" id="2.50.20.10">
    <property type="entry name" value="Lipoprotein localisation LolA/LolB/LppX"/>
    <property type="match status" value="1"/>
</dbReference>
<keyword evidence="4" id="KW-1185">Reference proteome</keyword>
<dbReference type="CDD" id="cd16329">
    <property type="entry name" value="LolA_like"/>
    <property type="match status" value="1"/>
</dbReference>
<protein>
    <submittedName>
        <fullName evidence="3">Outer membrane lipoprotein-sorting protein</fullName>
    </submittedName>
</protein>
<sequence>MMMNFKSALIAVACLSAPFAKAQAPDANAIIERARISATLTELDDGLNGELSQGRKTIPIALFLKGENIQFQFNEGKDWRVFHMRLGDEEYKLFEIVDGKTIAFPSSKIVEPIAGTDLTYEDLSFRFFYWPNPKFEKQEDVGGQPCYKIRLDKPSGQSGRYESMYVWVHTKYGAFMQIKGYDKNGKLLKQFEVRDVMKVSKDLYTLKKMQVSSYDPKTERRSSITNVTFDTPKIR</sequence>